<keyword evidence="8" id="KW-0906">Nuclear pore complex</keyword>
<feature type="compositionally biased region" description="Low complexity" evidence="10">
    <location>
        <begin position="1029"/>
        <end position="1053"/>
    </location>
</feature>
<feature type="compositionally biased region" description="Low complexity" evidence="10">
    <location>
        <begin position="395"/>
        <end position="405"/>
    </location>
</feature>
<dbReference type="InterPro" id="IPR007230">
    <property type="entry name" value="Nup98_auto-Pept-S59_dom"/>
</dbReference>
<dbReference type="GO" id="GO:0003723">
    <property type="term" value="F:RNA binding"/>
    <property type="evidence" value="ECO:0007669"/>
    <property type="project" value="TreeGrafter"/>
</dbReference>
<dbReference type="FunFam" id="1.10.10.2360:FF:000001">
    <property type="entry name" value="Nuclear pore complex protein Nup98-Nup96"/>
    <property type="match status" value="1"/>
</dbReference>
<dbReference type="Proteomes" id="UP000799766">
    <property type="component" value="Unassembled WGS sequence"/>
</dbReference>
<keyword evidence="7" id="KW-0811">Translocation</keyword>
<keyword evidence="9" id="KW-0539">Nucleus</keyword>
<dbReference type="InterPro" id="IPR036903">
    <property type="entry name" value="Nup98_auto-Pept-S59_dom_sf"/>
</dbReference>
<dbReference type="GO" id="GO:0006405">
    <property type="term" value="P:RNA export from nucleus"/>
    <property type="evidence" value="ECO:0007669"/>
    <property type="project" value="TreeGrafter"/>
</dbReference>
<evidence type="ECO:0000256" key="4">
    <source>
        <dbReference type="ARBA" id="ARBA00022813"/>
    </source>
</evidence>
<feature type="compositionally biased region" description="Gly residues" evidence="10">
    <location>
        <begin position="459"/>
        <end position="479"/>
    </location>
</feature>
<dbReference type="SUPFAM" id="SSF82215">
    <property type="entry name" value="C-terminal autoproteolytic domain of nucleoporin nup98"/>
    <property type="match status" value="1"/>
</dbReference>
<feature type="region of interest" description="Disordered" evidence="10">
    <location>
        <begin position="921"/>
        <end position="940"/>
    </location>
</feature>
<feature type="compositionally biased region" description="Gly residues" evidence="10">
    <location>
        <begin position="432"/>
        <end position="447"/>
    </location>
</feature>
<keyword evidence="6" id="KW-0653">Protein transport</keyword>
<feature type="compositionally biased region" description="Gly residues" evidence="10">
    <location>
        <begin position="244"/>
        <end position="256"/>
    </location>
</feature>
<feature type="compositionally biased region" description="Polar residues" evidence="10">
    <location>
        <begin position="480"/>
        <end position="492"/>
    </location>
</feature>
<feature type="compositionally biased region" description="Acidic residues" evidence="10">
    <location>
        <begin position="1132"/>
        <end position="1154"/>
    </location>
</feature>
<feature type="region of interest" description="Disordered" evidence="10">
    <location>
        <begin position="229"/>
        <end position="564"/>
    </location>
</feature>
<dbReference type="InterPro" id="IPR037665">
    <property type="entry name" value="Nucleoporin_S59-like"/>
</dbReference>
<dbReference type="GO" id="GO:0051028">
    <property type="term" value="P:mRNA transport"/>
    <property type="evidence" value="ECO:0007669"/>
    <property type="project" value="UniProtKB-KW"/>
</dbReference>
<reference evidence="12" key="1">
    <citation type="journal article" date="2020" name="Stud. Mycol.">
        <title>101 Dothideomycetes genomes: a test case for predicting lifestyles and emergence of pathogens.</title>
        <authorList>
            <person name="Haridas S."/>
            <person name="Albert R."/>
            <person name="Binder M."/>
            <person name="Bloem J."/>
            <person name="Labutti K."/>
            <person name="Salamov A."/>
            <person name="Andreopoulos B."/>
            <person name="Baker S."/>
            <person name="Barry K."/>
            <person name="Bills G."/>
            <person name="Bluhm B."/>
            <person name="Cannon C."/>
            <person name="Castanera R."/>
            <person name="Culley D."/>
            <person name="Daum C."/>
            <person name="Ezra D."/>
            <person name="Gonzalez J."/>
            <person name="Henrissat B."/>
            <person name="Kuo A."/>
            <person name="Liang C."/>
            <person name="Lipzen A."/>
            <person name="Lutzoni F."/>
            <person name="Magnuson J."/>
            <person name="Mondo S."/>
            <person name="Nolan M."/>
            <person name="Ohm R."/>
            <person name="Pangilinan J."/>
            <person name="Park H.-J."/>
            <person name="Ramirez L."/>
            <person name="Alfaro M."/>
            <person name="Sun H."/>
            <person name="Tritt A."/>
            <person name="Yoshinaga Y."/>
            <person name="Zwiers L.-H."/>
            <person name="Turgeon B."/>
            <person name="Goodwin S."/>
            <person name="Spatafora J."/>
            <person name="Crous P."/>
            <person name="Grigoriev I."/>
        </authorList>
    </citation>
    <scope>NUCLEOTIDE SEQUENCE</scope>
    <source>
        <strain evidence="12">ATCC 16933</strain>
    </source>
</reference>
<evidence type="ECO:0000259" key="11">
    <source>
        <dbReference type="PROSITE" id="PS51434"/>
    </source>
</evidence>
<accession>A0A6A6P9B9</accession>
<evidence type="ECO:0000256" key="10">
    <source>
        <dbReference type="SAM" id="MobiDB-lite"/>
    </source>
</evidence>
<feature type="compositionally biased region" description="Acidic residues" evidence="10">
    <location>
        <begin position="1002"/>
        <end position="1017"/>
    </location>
</feature>
<dbReference type="Pfam" id="PF13634">
    <property type="entry name" value="Nucleoporin_FG"/>
    <property type="match status" value="2"/>
</dbReference>
<dbReference type="EMBL" id="MU001673">
    <property type="protein sequence ID" value="KAF2460468.1"/>
    <property type="molecule type" value="Genomic_DNA"/>
</dbReference>
<dbReference type="GO" id="GO:0006606">
    <property type="term" value="P:protein import into nucleus"/>
    <property type="evidence" value="ECO:0007669"/>
    <property type="project" value="TreeGrafter"/>
</dbReference>
<dbReference type="InterPro" id="IPR025574">
    <property type="entry name" value="Nucleoporin_FG_rpt"/>
</dbReference>
<organism evidence="12 13">
    <name type="scientific">Lineolata rhizophorae</name>
    <dbReference type="NCBI Taxonomy" id="578093"/>
    <lineage>
        <taxon>Eukaryota</taxon>
        <taxon>Fungi</taxon>
        <taxon>Dikarya</taxon>
        <taxon>Ascomycota</taxon>
        <taxon>Pezizomycotina</taxon>
        <taxon>Dothideomycetes</taxon>
        <taxon>Dothideomycetes incertae sedis</taxon>
        <taxon>Lineolatales</taxon>
        <taxon>Lineolataceae</taxon>
        <taxon>Lineolata</taxon>
    </lineage>
</organism>
<feature type="compositionally biased region" description="Gly residues" evidence="10">
    <location>
        <begin position="278"/>
        <end position="301"/>
    </location>
</feature>
<evidence type="ECO:0000256" key="1">
    <source>
        <dbReference type="ARBA" id="ARBA00004567"/>
    </source>
</evidence>
<feature type="compositionally biased region" description="Polar residues" evidence="10">
    <location>
        <begin position="772"/>
        <end position="782"/>
    </location>
</feature>
<dbReference type="GO" id="GO:0000973">
    <property type="term" value="P:post-transcriptional tethering of RNA polymerase II gene DNA at nuclear periphery"/>
    <property type="evidence" value="ECO:0007669"/>
    <property type="project" value="TreeGrafter"/>
</dbReference>
<dbReference type="Gene3D" id="1.25.40.690">
    <property type="match status" value="1"/>
</dbReference>
<keyword evidence="4" id="KW-0068">Autocatalytic cleavage</keyword>
<evidence type="ECO:0000256" key="7">
    <source>
        <dbReference type="ARBA" id="ARBA00023010"/>
    </source>
</evidence>
<name>A0A6A6P9B9_9PEZI</name>
<feature type="compositionally biased region" description="Low complexity" evidence="10">
    <location>
        <begin position="232"/>
        <end position="243"/>
    </location>
</feature>
<feature type="domain" description="Peptidase S59" evidence="11">
    <location>
        <begin position="852"/>
        <end position="996"/>
    </location>
</feature>
<feature type="region of interest" description="Disordered" evidence="10">
    <location>
        <begin position="578"/>
        <end position="604"/>
    </location>
</feature>
<feature type="compositionally biased region" description="Low complexity" evidence="10">
    <location>
        <begin position="493"/>
        <end position="510"/>
    </location>
</feature>
<feature type="compositionally biased region" description="Gly residues" evidence="10">
    <location>
        <begin position="383"/>
        <end position="394"/>
    </location>
</feature>
<evidence type="ECO:0000256" key="5">
    <source>
        <dbReference type="ARBA" id="ARBA00022816"/>
    </source>
</evidence>
<feature type="compositionally biased region" description="Low complexity" evidence="10">
    <location>
        <begin position="121"/>
        <end position="134"/>
    </location>
</feature>
<dbReference type="PANTHER" id="PTHR23198">
    <property type="entry name" value="NUCLEOPORIN"/>
    <property type="match status" value="1"/>
</dbReference>
<proteinExistence type="inferred from homology"/>
<sequence length="2030" mass="213613">MHSIPSELTHFSPLGFGGANTSSPFGGNKPAFGQTTSSSGGGMFGSNTATSGSGGFGGFGSTANNASSFGGNANAAGGIFGSANKPGFGNTGTGGSGLFGSGGANTGFGSGGNTGQGAFGSGASTTFGNTATNNGTGGTPFQPFSEKDPATTGSNQYQSITFQQPYQGFSFEELRLVDYNQGRKYGNQNGQAGAFGTSTGFGGFGNTANTSSGFGGSSTAGGGTLFGGGGATSSPFGGNQQQSGGFGSNTSGGGFFGSKPSGPGIFGSTSTPASSGQQSGGLFGTSGGSGFGTGGGGGGVFGQSQNQNQNKTGFGGFGTGQSGFGTGNTGGGAFGSGNQPSSSGAGGLFNTSTSGGFGGNTQQQQSGSGFGGFGQNQQTQGQSQGGGFFGGGAFGQNQQQQKQSGFFGGGANTAGTGTSLFGQNNQQQQGGSLFGGGNTQQQGGGLFGNKPATTSTSLFGGGGTNQQTSGSGGMFGGLNTGQTQNPSSSLFGQNQQQQQKPLFGASTGANASGGGMFGGVTGQNTGGNQQGSLFGGGQQTQQPQWGGSLFTNSQQQQQGQNQPANLTTSIQATNPYGNEQLFSGLATPSQSLGPLATPLSSSQKAKKNAILPQYKINPAAASRLITPQKRPQGYGFSYSTYGTPGSAGSNASPGNFNSSMFNNGSLGRSLGKSFSTSNLRISFNAEDSILAPGAFSSTARNTGSMKRLNVDRSMKEGRPSLFSAQFADSMQPSPLRKKVSFDAAIAGSGANGTTSGALVRTETNDGDAAATGSENQEQSTDSGRPLRSVGLNGPRMNGAATRPEPEQVKGNELTVVPENDAAKSKPKDDSGGAKTVSKSQRMARLRQIDQNLGPYWSEPSLEELRKMNKEQLKHIENFSVGRQGAGKIEWPVADLSNVPLDNLLGKIIVLEVRNATVYPEDSPEIRKPPEGQGLNRPSTIHLENSWPRSMAGKLPVHEKKGAQFDKHIARLKRVAGTHFKDYNPDTGVWIFGVDHYTTYGLDDEDEDDDMEMLDEDGSMMSGGLRVPESPVSPTPSARPAASASSTPARSFSVPEPDTNEDVSMESINTTSSPDDTFNFKQRNSTRSLPGGFGDEYLFDDMAEQAEDSHNQIGMNNNPESFLDERSVGSSPSDEDQISEESEDRAEDDESDLMEQDMAASSSSSAHTTELNGAAEYDGSDSVKPKSILKASFPLRSMSGPETPSKGKFALRIDWAEQLQRTVSPKKQDRQALRESQAVFLSTNVKDRDVGSGSVLGMKKSLASPSKPIATPLDLMNSLFQDSGRKSIGAKHGAAAMKNGGLQWPYQKAPRPDSDISNLSDIEKAFHRSAKPRWGPNGMLIHISKPKAPKLQAGLLKHLKYTVAGDGNEVRFAKVVPNKSLCGPPLEKQRCITRIVGDGHDGRSAEIAVGFNFAAFAQECPPADAHDGFREDRVWELASILFDDLSDELPPEIPKDRYPEFEDRLRKEKLSTFWQTLVQPDADRQAYQCPSHEERALIHLSSRNIWDACASLIDGNDFRLATMVSQINADSSSIRDDIAAQIKSWKEQKTISEIAEPVRAMYELLAGNACICEGTKGPGSRSVGPEDRATDFRMSSRFGLDWRRAFGLRLWYGIESDMPLEDAVLSYIKDLEDGREDVEPIPWYREAGIAPKWKDPNLDKREDILFGLLRLYALEKANAMQSIAEVLTPENITGDPFDARLSFQLVHLLRSKGLSLLGKDATQVADMVTEMYAFGLLSAGDSTPSVKPKRSSLKTALNSSGPSESATFDPEKLPWLIAIFAFLHLSSPVERQHHIKSVLATHAYVLPEFHPAGVPPHPLFNFLIDTLTLPPAWIFSAQAQYAQAVRGDSVAQTGYLLAANDIQTAHEVLCRSVAPRAIIEGSLPLLKQVLSRFGSTATSMSAEKTGSVSVADVVTGWLLGGQVYADYVKLVDMRAGHTAARSAGERREVLHRLLGALEALAGKVQGMEVLERAAVGEMARVVAEAVVKGEIQNVGAERARVLGLPLTEDATLRHTRELSLGYYRAVLAAGR</sequence>
<dbReference type="GO" id="GO:0017056">
    <property type="term" value="F:structural constituent of nuclear pore"/>
    <property type="evidence" value="ECO:0007669"/>
    <property type="project" value="InterPro"/>
</dbReference>
<feature type="compositionally biased region" description="Polar residues" evidence="10">
    <location>
        <begin position="578"/>
        <end position="603"/>
    </location>
</feature>
<feature type="compositionally biased region" description="Polar residues" evidence="10">
    <location>
        <begin position="1110"/>
        <end position="1119"/>
    </location>
</feature>
<keyword evidence="13" id="KW-1185">Reference proteome</keyword>
<evidence type="ECO:0000256" key="2">
    <source>
        <dbReference type="ARBA" id="ARBA00008926"/>
    </source>
</evidence>
<feature type="region of interest" description="Disordered" evidence="10">
    <location>
        <begin position="765"/>
        <end position="841"/>
    </location>
</feature>
<feature type="compositionally biased region" description="Low complexity" evidence="10">
    <location>
        <begin position="257"/>
        <end position="268"/>
    </location>
</feature>
<evidence type="ECO:0000256" key="8">
    <source>
        <dbReference type="ARBA" id="ARBA00023132"/>
    </source>
</evidence>
<dbReference type="GO" id="GO:0008139">
    <property type="term" value="F:nuclear localization sequence binding"/>
    <property type="evidence" value="ECO:0007669"/>
    <property type="project" value="TreeGrafter"/>
</dbReference>
<keyword evidence="3" id="KW-0813">Transport</keyword>
<dbReference type="GO" id="GO:0044614">
    <property type="term" value="C:nuclear pore cytoplasmic filaments"/>
    <property type="evidence" value="ECO:0007669"/>
    <property type="project" value="TreeGrafter"/>
</dbReference>
<gene>
    <name evidence="12" type="ORF">BDY21DRAFT_165885</name>
</gene>
<evidence type="ECO:0000256" key="6">
    <source>
        <dbReference type="ARBA" id="ARBA00022927"/>
    </source>
</evidence>
<feature type="compositionally biased region" description="Low complexity" evidence="10">
    <location>
        <begin position="348"/>
        <end position="367"/>
    </location>
</feature>
<evidence type="ECO:0000313" key="13">
    <source>
        <dbReference type="Proteomes" id="UP000799766"/>
    </source>
</evidence>
<comment type="subcellular location">
    <subcellularLocation>
        <location evidence="1">Nucleus</location>
        <location evidence="1">Nuclear pore complex</location>
    </subcellularLocation>
</comment>
<keyword evidence="5" id="KW-0509">mRNA transport</keyword>
<evidence type="ECO:0000256" key="3">
    <source>
        <dbReference type="ARBA" id="ARBA00022448"/>
    </source>
</evidence>
<dbReference type="GO" id="GO:0034398">
    <property type="term" value="P:telomere tethering at nuclear periphery"/>
    <property type="evidence" value="ECO:0007669"/>
    <property type="project" value="TreeGrafter"/>
</dbReference>
<feature type="compositionally biased region" description="Gly residues" evidence="10">
    <location>
        <begin position="313"/>
        <end position="335"/>
    </location>
</feature>
<evidence type="ECO:0000313" key="12">
    <source>
        <dbReference type="EMBL" id="KAF2460468.1"/>
    </source>
</evidence>
<dbReference type="Gene3D" id="3.30.1610.10">
    <property type="entry name" value="Peptidase S59, nucleoporin"/>
    <property type="match status" value="1"/>
</dbReference>
<feature type="compositionally biased region" description="Gly residues" evidence="10">
    <location>
        <begin position="511"/>
        <end position="538"/>
    </location>
</feature>
<dbReference type="Pfam" id="PF04096">
    <property type="entry name" value="Nucleoporin2"/>
    <property type="match status" value="1"/>
</dbReference>
<feature type="region of interest" description="Disordered" evidence="10">
    <location>
        <begin position="119"/>
        <end position="155"/>
    </location>
</feature>
<dbReference type="PANTHER" id="PTHR23198:SF6">
    <property type="entry name" value="NUCLEAR PORE COMPLEX PROTEIN NUP98-NUP96"/>
    <property type="match status" value="1"/>
</dbReference>
<dbReference type="OrthoDB" id="3797628at2759"/>
<comment type="similarity">
    <text evidence="2">Belongs to the nucleoporin GLFG family.</text>
</comment>
<protein>
    <submittedName>
        <fullName evidence="12">Nuclear protein 96-domain-containing protein</fullName>
    </submittedName>
</protein>
<feature type="compositionally biased region" description="Basic and acidic residues" evidence="10">
    <location>
        <begin position="820"/>
        <end position="831"/>
    </location>
</feature>
<feature type="compositionally biased region" description="Low complexity" evidence="10">
    <location>
        <begin position="302"/>
        <end position="312"/>
    </location>
</feature>
<dbReference type="Pfam" id="PF12110">
    <property type="entry name" value="Nup96"/>
    <property type="match status" value="1"/>
</dbReference>
<feature type="region of interest" description="Disordered" evidence="10">
    <location>
        <begin position="1110"/>
        <end position="1168"/>
    </location>
</feature>
<dbReference type="Gene3D" id="1.10.10.2360">
    <property type="match status" value="1"/>
</dbReference>
<feature type="region of interest" description="Disordered" evidence="10">
    <location>
        <begin position="1002"/>
        <end position="1095"/>
    </location>
</feature>
<feature type="region of interest" description="Disordered" evidence="10">
    <location>
        <begin position="25"/>
        <end position="53"/>
    </location>
</feature>
<dbReference type="PROSITE" id="PS51434">
    <property type="entry name" value="NUP_C"/>
    <property type="match status" value="1"/>
</dbReference>
<feature type="compositionally biased region" description="Polar residues" evidence="10">
    <location>
        <begin position="1065"/>
        <end position="1087"/>
    </location>
</feature>
<dbReference type="InterPro" id="IPR021967">
    <property type="entry name" value="Nup98_C"/>
</dbReference>
<feature type="compositionally biased region" description="Low complexity" evidence="10">
    <location>
        <begin position="413"/>
        <end position="431"/>
    </location>
</feature>
<evidence type="ECO:0000256" key="9">
    <source>
        <dbReference type="ARBA" id="ARBA00023242"/>
    </source>
</evidence>